<organism evidence="3 4">
    <name type="scientific">Koribacter versatilis (strain Ellin345)</name>
    <dbReference type="NCBI Taxonomy" id="204669"/>
    <lineage>
        <taxon>Bacteria</taxon>
        <taxon>Pseudomonadati</taxon>
        <taxon>Acidobacteriota</taxon>
        <taxon>Terriglobia</taxon>
        <taxon>Terriglobales</taxon>
        <taxon>Candidatus Korobacteraceae</taxon>
        <taxon>Candidatus Korobacter</taxon>
    </lineage>
</organism>
<dbReference type="PROSITE" id="PS50914">
    <property type="entry name" value="BON"/>
    <property type="match status" value="2"/>
</dbReference>
<dbReference type="AlphaFoldDB" id="Q1ISV0"/>
<dbReference type="PANTHER" id="PTHR34606">
    <property type="entry name" value="BON DOMAIN-CONTAINING PROTEIN"/>
    <property type="match status" value="1"/>
</dbReference>
<name>Q1ISV0_KORVE</name>
<keyword evidence="4" id="KW-1185">Reference proteome</keyword>
<gene>
    <name evidence="3" type="ordered locus">Acid345_1047</name>
</gene>
<dbReference type="Gene3D" id="3.30.1340.30">
    <property type="match status" value="2"/>
</dbReference>
<feature type="domain" description="BON" evidence="2">
    <location>
        <begin position="35"/>
        <end position="104"/>
    </location>
</feature>
<dbReference type="PANTHER" id="PTHR34606:SF15">
    <property type="entry name" value="BON DOMAIN-CONTAINING PROTEIN"/>
    <property type="match status" value="1"/>
</dbReference>
<dbReference type="KEGG" id="aba:Acid345_1047"/>
<dbReference type="Pfam" id="PF04972">
    <property type="entry name" value="BON"/>
    <property type="match status" value="2"/>
</dbReference>
<evidence type="ECO:0000313" key="4">
    <source>
        <dbReference type="Proteomes" id="UP000002432"/>
    </source>
</evidence>
<dbReference type="InterPro" id="IPR007055">
    <property type="entry name" value="BON_dom"/>
</dbReference>
<feature type="chain" id="PRO_5004191566" description="BON domain-containing protein" evidence="1">
    <location>
        <begin position="26"/>
        <end position="184"/>
    </location>
</feature>
<proteinExistence type="predicted"/>
<accession>Q1ISV0</accession>
<evidence type="ECO:0000256" key="1">
    <source>
        <dbReference type="SAM" id="SignalP"/>
    </source>
</evidence>
<dbReference type="RefSeq" id="WP_011521852.1">
    <property type="nucleotide sequence ID" value="NC_008009.1"/>
</dbReference>
<feature type="signal peptide" evidence="1">
    <location>
        <begin position="1"/>
        <end position="25"/>
    </location>
</feature>
<sequence length="184" mass="20094">MSIRKTVAAVLLSFCLAALSTAQQATSPSQTSPQTEDRIKREVRHEILMLPWYGVFDVIGYQVNGANVTLTGAVVKPVTKSDAENSVKRIEGVESVTNQIEVLPPSSMDDQLRIRLFKAIYGFPSLQKYDLGTIKPIRIIVKSGHVSLEGVVDNQGDKDTAGIRANSVSGIFEVKNNLQVVPQK</sequence>
<dbReference type="eggNOG" id="COG2823">
    <property type="taxonomic scope" value="Bacteria"/>
</dbReference>
<reference evidence="3 4" key="1">
    <citation type="journal article" date="2009" name="Appl. Environ. Microbiol.">
        <title>Three genomes from the phylum Acidobacteria provide insight into the lifestyles of these microorganisms in soils.</title>
        <authorList>
            <person name="Ward N.L."/>
            <person name="Challacombe J.F."/>
            <person name="Janssen P.H."/>
            <person name="Henrissat B."/>
            <person name="Coutinho P.M."/>
            <person name="Wu M."/>
            <person name="Xie G."/>
            <person name="Haft D.H."/>
            <person name="Sait M."/>
            <person name="Badger J."/>
            <person name="Barabote R.D."/>
            <person name="Bradley B."/>
            <person name="Brettin T.S."/>
            <person name="Brinkac L.M."/>
            <person name="Bruce D."/>
            <person name="Creasy T."/>
            <person name="Daugherty S.C."/>
            <person name="Davidsen T.M."/>
            <person name="DeBoy R.T."/>
            <person name="Detter J.C."/>
            <person name="Dodson R.J."/>
            <person name="Durkin A.S."/>
            <person name="Ganapathy A."/>
            <person name="Gwinn-Giglio M."/>
            <person name="Han C.S."/>
            <person name="Khouri H."/>
            <person name="Kiss H."/>
            <person name="Kothari S.P."/>
            <person name="Madupu R."/>
            <person name="Nelson K.E."/>
            <person name="Nelson W.C."/>
            <person name="Paulsen I."/>
            <person name="Penn K."/>
            <person name="Ren Q."/>
            <person name="Rosovitz M.J."/>
            <person name="Selengut J.D."/>
            <person name="Shrivastava S."/>
            <person name="Sullivan S.A."/>
            <person name="Tapia R."/>
            <person name="Thompson L.S."/>
            <person name="Watkins K.L."/>
            <person name="Yang Q."/>
            <person name="Yu C."/>
            <person name="Zafar N."/>
            <person name="Zhou L."/>
            <person name="Kuske C.R."/>
        </authorList>
    </citation>
    <scope>NUCLEOTIDE SEQUENCE [LARGE SCALE GENOMIC DNA]</scope>
    <source>
        <strain evidence="3 4">Ellin345</strain>
    </source>
</reference>
<dbReference type="HOGENOM" id="CLU_106323_0_0_0"/>
<dbReference type="InterPro" id="IPR051686">
    <property type="entry name" value="Lipoprotein_DolP"/>
</dbReference>
<dbReference type="EnsemblBacteria" id="ABF40050">
    <property type="protein sequence ID" value="ABF40050"/>
    <property type="gene ID" value="Acid345_1047"/>
</dbReference>
<protein>
    <recommendedName>
        <fullName evidence="2">BON domain-containing protein</fullName>
    </recommendedName>
</protein>
<dbReference type="EMBL" id="CP000360">
    <property type="protein sequence ID" value="ABF40050.1"/>
    <property type="molecule type" value="Genomic_DNA"/>
</dbReference>
<evidence type="ECO:0000313" key="3">
    <source>
        <dbReference type="EMBL" id="ABF40050.1"/>
    </source>
</evidence>
<keyword evidence="1" id="KW-0732">Signal</keyword>
<dbReference type="STRING" id="204669.Acid345_1047"/>
<feature type="domain" description="BON" evidence="2">
    <location>
        <begin position="108"/>
        <end position="182"/>
    </location>
</feature>
<evidence type="ECO:0000259" key="2">
    <source>
        <dbReference type="PROSITE" id="PS50914"/>
    </source>
</evidence>
<dbReference type="Proteomes" id="UP000002432">
    <property type="component" value="Chromosome"/>
</dbReference>